<keyword evidence="10" id="KW-1185">Reference proteome</keyword>
<dbReference type="AlphaFoldDB" id="I4EYJ8"/>
<dbReference type="SUPFAM" id="SSF51735">
    <property type="entry name" value="NAD(P)-binding Rossmann-fold domains"/>
    <property type="match status" value="1"/>
</dbReference>
<organism evidence="9 10">
    <name type="scientific">Modestobacter italicus (strain DSM 44449 / CECT 9708 / BC 501)</name>
    <dbReference type="NCBI Taxonomy" id="2732864"/>
    <lineage>
        <taxon>Bacteria</taxon>
        <taxon>Bacillati</taxon>
        <taxon>Actinomycetota</taxon>
        <taxon>Actinomycetes</taxon>
        <taxon>Geodermatophilales</taxon>
        <taxon>Geodermatophilaceae</taxon>
        <taxon>Modestobacter</taxon>
    </lineage>
</organism>
<gene>
    <name evidence="9" type="ordered locus">MODMU_3035</name>
</gene>
<dbReference type="NCBIfam" id="NF009492">
    <property type="entry name" value="PRK12853.1-3"/>
    <property type="match status" value="1"/>
</dbReference>
<dbReference type="EC" id="1.1.1.49" evidence="9"/>
<dbReference type="Proteomes" id="UP000006461">
    <property type="component" value="Chromosome"/>
</dbReference>
<dbReference type="OrthoDB" id="9802739at2"/>
<dbReference type="eggNOG" id="COG0364">
    <property type="taxonomic scope" value="Bacteria"/>
</dbReference>
<dbReference type="Gene3D" id="3.40.50.720">
    <property type="entry name" value="NAD(P)-binding Rossmann-like Domain"/>
    <property type="match status" value="1"/>
</dbReference>
<evidence type="ECO:0000256" key="1">
    <source>
        <dbReference type="ARBA" id="ARBA00004937"/>
    </source>
</evidence>
<accession>I4EYJ8</accession>
<dbReference type="GO" id="GO:0050661">
    <property type="term" value="F:NADP binding"/>
    <property type="evidence" value="ECO:0007669"/>
    <property type="project" value="InterPro"/>
</dbReference>
<proteinExistence type="predicted"/>
<feature type="compositionally biased region" description="Gly residues" evidence="6">
    <location>
        <begin position="16"/>
        <end position="26"/>
    </location>
</feature>
<dbReference type="GO" id="GO:0006006">
    <property type="term" value="P:glucose metabolic process"/>
    <property type="evidence" value="ECO:0007669"/>
    <property type="project" value="UniProtKB-KW"/>
</dbReference>
<sequence length="478" mass="51557">MARDRAGENVPTPSGSGSGEGAGPGSAGTSTLLVLGACGDLAARLLLPGLGGLLTQREVGDLFLVGSDTAEWSDDQWRQRVSESFATVSANGKQADEVVRSCRYLRADVTDEDHLRRLLDACTGQVTIYFALPPAVTARACGLLADLGVPEDTRLVMEKPFGTDGPSAHELNELVTRLVPENQVYRVDHYLGMSTVLNMLGMRFANRMLESVLDAENVSSVDIVFDESLGLEGRAGYYDGAGALVDMIQSHALQVLALLTMEAPSTLGAEDLQDAKSRVLRATSLWDEDPVRYSRRARYTAGTIGERRLPAYVDEEGVDPARRTETFAEVVVAVNTWRWAGVPFRLRAGKALSALRKEAVITFKGPRWVPEGLAGYEQPDRMRIGFDPDLVGLDFNLNGPGDPFTVDRVSLESPSGPGDLPPYGEVLAEVLGGDPTMSVRGDQAEQAWRIVAPVRAAWRDDRVELEEYPAGSDGPGAP</sequence>
<evidence type="ECO:0000256" key="2">
    <source>
        <dbReference type="ARBA" id="ARBA00022526"/>
    </source>
</evidence>
<evidence type="ECO:0000256" key="6">
    <source>
        <dbReference type="SAM" id="MobiDB-lite"/>
    </source>
</evidence>
<dbReference type="InterPro" id="IPR036291">
    <property type="entry name" value="NAD(P)-bd_dom_sf"/>
</dbReference>
<evidence type="ECO:0000256" key="3">
    <source>
        <dbReference type="ARBA" id="ARBA00022857"/>
    </source>
</evidence>
<evidence type="ECO:0000259" key="8">
    <source>
        <dbReference type="Pfam" id="PF02781"/>
    </source>
</evidence>
<dbReference type="InterPro" id="IPR022675">
    <property type="entry name" value="G6P_DH_C"/>
</dbReference>
<keyword evidence="5" id="KW-0119">Carbohydrate metabolism</keyword>
<dbReference type="OMA" id="QCWRIVE"/>
<dbReference type="PATRIC" id="fig|477641.3.peg.2888"/>
<keyword evidence="3" id="KW-0521">NADP</keyword>
<dbReference type="PANTHER" id="PTHR23429">
    <property type="entry name" value="GLUCOSE-6-PHOSPHATE 1-DEHYDROGENASE G6PD"/>
    <property type="match status" value="1"/>
</dbReference>
<dbReference type="InterPro" id="IPR001282">
    <property type="entry name" value="G6P_DH"/>
</dbReference>
<dbReference type="InterPro" id="IPR022674">
    <property type="entry name" value="G6P_DH_NAD-bd"/>
</dbReference>
<evidence type="ECO:0000256" key="4">
    <source>
        <dbReference type="ARBA" id="ARBA00023002"/>
    </source>
</evidence>
<dbReference type="STRING" id="477641.MODMU_3035"/>
<comment type="pathway">
    <text evidence="1">Carbohydrate degradation; pentose phosphate pathway; D-ribulose 5-phosphate from D-glucose 6-phosphate (oxidative stage): step 1/3.</text>
</comment>
<dbReference type="PANTHER" id="PTHR23429:SF0">
    <property type="entry name" value="GLUCOSE-6-PHOSPHATE 1-DEHYDROGENASE"/>
    <property type="match status" value="1"/>
</dbReference>
<dbReference type="PIRSF" id="PIRSF000110">
    <property type="entry name" value="G6PD"/>
    <property type="match status" value="1"/>
</dbReference>
<reference evidence="9 10" key="1">
    <citation type="journal article" date="2012" name="J. Bacteriol.">
        <title>Genome Sequence of Radiation-Resistant Modestobacter marinus Strain BC501, a Representative Actinobacterium That Thrives on Calcareous Stone Surfaces.</title>
        <authorList>
            <person name="Normand P."/>
            <person name="Gury J."/>
            <person name="Pujic P."/>
            <person name="Chouaia B."/>
            <person name="Crotti E."/>
            <person name="Brusetti L."/>
            <person name="Daffonchio D."/>
            <person name="Vacherie B."/>
            <person name="Barbe V."/>
            <person name="Medigue C."/>
            <person name="Calteau A."/>
            <person name="Ghodhbane-Gtari F."/>
            <person name="Essoussi I."/>
            <person name="Nouioui I."/>
            <person name="Abbassi-Ghozzi I."/>
            <person name="Gtari M."/>
        </authorList>
    </citation>
    <scope>NUCLEOTIDE SEQUENCE [LARGE SCALE GENOMIC DNA]</scope>
    <source>
        <strain evidence="10">BC 501</strain>
    </source>
</reference>
<evidence type="ECO:0000313" key="10">
    <source>
        <dbReference type="Proteomes" id="UP000006461"/>
    </source>
</evidence>
<dbReference type="Pfam" id="PF00479">
    <property type="entry name" value="G6PD_N"/>
    <property type="match status" value="1"/>
</dbReference>
<feature type="region of interest" description="Disordered" evidence="6">
    <location>
        <begin position="1"/>
        <end position="26"/>
    </location>
</feature>
<dbReference type="HOGENOM" id="CLU_013524_5_1_11"/>
<dbReference type="SUPFAM" id="SSF55347">
    <property type="entry name" value="Glyceraldehyde-3-phosphate dehydrogenase-like, C-terminal domain"/>
    <property type="match status" value="1"/>
</dbReference>
<dbReference type="PRINTS" id="PR00079">
    <property type="entry name" value="G6PDHDRGNASE"/>
</dbReference>
<dbReference type="KEGG" id="mmar:MODMU_3035"/>
<dbReference type="GO" id="GO:0009051">
    <property type="term" value="P:pentose-phosphate shunt, oxidative branch"/>
    <property type="evidence" value="ECO:0007669"/>
    <property type="project" value="TreeGrafter"/>
</dbReference>
<evidence type="ECO:0000259" key="7">
    <source>
        <dbReference type="Pfam" id="PF00479"/>
    </source>
</evidence>
<evidence type="ECO:0000256" key="5">
    <source>
        <dbReference type="ARBA" id="ARBA00023277"/>
    </source>
</evidence>
<dbReference type="Pfam" id="PF02781">
    <property type="entry name" value="G6PD_C"/>
    <property type="match status" value="1"/>
</dbReference>
<dbReference type="Gene3D" id="3.30.360.10">
    <property type="entry name" value="Dihydrodipicolinate Reductase, domain 2"/>
    <property type="match status" value="1"/>
</dbReference>
<protein>
    <submittedName>
        <fullName evidence="9">Glucose-6-phosphate 1-dehydrogenase</fullName>
        <ecNumber evidence="9">1.1.1.49</ecNumber>
    </submittedName>
</protein>
<feature type="domain" description="Glucose-6-phosphate dehydrogenase C-terminal" evidence="8">
    <location>
        <begin position="202"/>
        <end position="476"/>
    </location>
</feature>
<feature type="domain" description="Glucose-6-phosphate dehydrogenase NAD-binding" evidence="7">
    <location>
        <begin position="34"/>
        <end position="198"/>
    </location>
</feature>
<evidence type="ECO:0000313" key="9">
    <source>
        <dbReference type="EMBL" id="CCH88461.1"/>
    </source>
</evidence>
<name>I4EYJ8_MODI5</name>
<keyword evidence="4 9" id="KW-0560">Oxidoreductase</keyword>
<dbReference type="GO" id="GO:0004345">
    <property type="term" value="F:glucose-6-phosphate dehydrogenase activity"/>
    <property type="evidence" value="ECO:0007669"/>
    <property type="project" value="UniProtKB-EC"/>
</dbReference>
<keyword evidence="2" id="KW-0313">Glucose metabolism</keyword>
<dbReference type="GO" id="GO:0005829">
    <property type="term" value="C:cytosol"/>
    <property type="evidence" value="ECO:0007669"/>
    <property type="project" value="TreeGrafter"/>
</dbReference>
<dbReference type="EMBL" id="FO203431">
    <property type="protein sequence ID" value="CCH88461.1"/>
    <property type="molecule type" value="Genomic_DNA"/>
</dbReference>